<dbReference type="Pfam" id="PF00990">
    <property type="entry name" value="GGDEF"/>
    <property type="match status" value="1"/>
</dbReference>
<evidence type="ECO:0000256" key="1">
    <source>
        <dbReference type="ARBA" id="ARBA00012528"/>
    </source>
</evidence>
<evidence type="ECO:0000313" key="5">
    <source>
        <dbReference type="EMBL" id="MEE2022790.1"/>
    </source>
</evidence>
<evidence type="ECO:0000256" key="2">
    <source>
        <dbReference type="ARBA" id="ARBA00034247"/>
    </source>
</evidence>
<feature type="transmembrane region" description="Helical" evidence="3">
    <location>
        <begin position="105"/>
        <end position="122"/>
    </location>
</feature>
<dbReference type="EC" id="2.7.7.65" evidence="1"/>
<dbReference type="SMART" id="SM00267">
    <property type="entry name" value="GGDEF"/>
    <property type="match status" value="1"/>
</dbReference>
<dbReference type="InterPro" id="IPR050469">
    <property type="entry name" value="Diguanylate_Cyclase"/>
</dbReference>
<feature type="domain" description="GGDEF" evidence="4">
    <location>
        <begin position="169"/>
        <end position="294"/>
    </location>
</feature>
<reference evidence="5 6" key="1">
    <citation type="submission" date="2023-06" db="EMBL/GenBank/DDBJ databases">
        <title>Alkalimonas sp., MEB004 an alkaliphilic bacterium isolated from Lonar Lake, India.</title>
        <authorList>
            <person name="Joshi A."/>
            <person name="Thite S."/>
        </authorList>
    </citation>
    <scope>NUCLEOTIDE SEQUENCE [LARGE SCALE GENOMIC DNA]</scope>
    <source>
        <strain evidence="5 6">MEB004</strain>
    </source>
</reference>
<organism evidence="5 6">
    <name type="scientific">Alkalimonas mucilaginosa</name>
    <dbReference type="NCBI Taxonomy" id="3057676"/>
    <lineage>
        <taxon>Bacteria</taxon>
        <taxon>Pseudomonadati</taxon>
        <taxon>Pseudomonadota</taxon>
        <taxon>Gammaproteobacteria</taxon>
        <taxon>Alkalimonas</taxon>
    </lineage>
</organism>
<proteinExistence type="predicted"/>
<evidence type="ECO:0000256" key="3">
    <source>
        <dbReference type="SAM" id="Phobius"/>
    </source>
</evidence>
<accession>A0ABU7JBC4</accession>
<keyword evidence="3" id="KW-0812">Transmembrane</keyword>
<dbReference type="SUPFAM" id="SSF55073">
    <property type="entry name" value="Nucleotide cyclase"/>
    <property type="match status" value="1"/>
</dbReference>
<dbReference type="RefSeq" id="WP_330086152.1">
    <property type="nucleotide sequence ID" value="NZ_JAUGZK010000001.1"/>
</dbReference>
<dbReference type="Gene3D" id="3.30.70.270">
    <property type="match status" value="1"/>
</dbReference>
<dbReference type="PANTHER" id="PTHR45138">
    <property type="entry name" value="REGULATORY COMPONENTS OF SENSORY TRANSDUCTION SYSTEM"/>
    <property type="match status" value="1"/>
</dbReference>
<dbReference type="InterPro" id="IPR000160">
    <property type="entry name" value="GGDEF_dom"/>
</dbReference>
<evidence type="ECO:0000259" key="4">
    <source>
        <dbReference type="PROSITE" id="PS50887"/>
    </source>
</evidence>
<keyword evidence="6" id="KW-1185">Reference proteome</keyword>
<comment type="catalytic activity">
    <reaction evidence="2">
        <text>2 GTP = 3',3'-c-di-GMP + 2 diphosphate</text>
        <dbReference type="Rhea" id="RHEA:24898"/>
        <dbReference type="ChEBI" id="CHEBI:33019"/>
        <dbReference type="ChEBI" id="CHEBI:37565"/>
        <dbReference type="ChEBI" id="CHEBI:58805"/>
        <dbReference type="EC" id="2.7.7.65"/>
    </reaction>
</comment>
<protein>
    <recommendedName>
        <fullName evidence="1">diguanylate cyclase</fullName>
        <ecNumber evidence="1">2.7.7.65</ecNumber>
    </recommendedName>
</protein>
<comment type="caution">
    <text evidence="5">The sequence shown here is derived from an EMBL/GenBank/DDBJ whole genome shotgun (WGS) entry which is preliminary data.</text>
</comment>
<feature type="transmembrane region" description="Helical" evidence="3">
    <location>
        <begin position="66"/>
        <end position="85"/>
    </location>
</feature>
<dbReference type="InterPro" id="IPR029787">
    <property type="entry name" value="Nucleotide_cyclase"/>
</dbReference>
<feature type="transmembrane region" description="Helical" evidence="3">
    <location>
        <begin position="40"/>
        <end position="59"/>
    </location>
</feature>
<gene>
    <name evidence="5" type="ORF">QWF21_00920</name>
</gene>
<evidence type="ECO:0000313" key="6">
    <source>
        <dbReference type="Proteomes" id="UP001339167"/>
    </source>
</evidence>
<keyword evidence="3" id="KW-0472">Membrane</keyword>
<name>A0ABU7JBC4_9GAMM</name>
<dbReference type="PANTHER" id="PTHR45138:SF9">
    <property type="entry name" value="DIGUANYLATE CYCLASE DGCM-RELATED"/>
    <property type="match status" value="1"/>
</dbReference>
<dbReference type="PROSITE" id="PS50887">
    <property type="entry name" value="GGDEF"/>
    <property type="match status" value="1"/>
</dbReference>
<dbReference type="Proteomes" id="UP001339167">
    <property type="component" value="Unassembled WGS sequence"/>
</dbReference>
<dbReference type="EMBL" id="JAUGZK010000001">
    <property type="protein sequence ID" value="MEE2022790.1"/>
    <property type="molecule type" value="Genomic_DNA"/>
</dbReference>
<keyword evidence="3" id="KW-1133">Transmembrane helix</keyword>
<dbReference type="InterPro" id="IPR043128">
    <property type="entry name" value="Rev_trsase/Diguanyl_cyclase"/>
</dbReference>
<sequence>MWRLHQIKLALTSLSLVIGAWLAVWLGQPKPAAIIDWFDVLGEGTTLLVCLGWLLLIVSRRPKSQVTNWLFLGCSLLTFSYLLDVLDEFFRYPEHLRLMSWLESIPAPFGMLALTLGVLGWLKEQRVIERQLQSREQVLREHQWIDPLTQLYSAAYLQALLQREQAAQQQLNLLVLDLKGFSHYNRQHGVAAGDTLLRHLSELSLSLLRPADVLCRFAGDRFVALLPATGPTAAELLALHLKHQLDKHLTTGSAVQLQYAVLPVSPSERIDTIFTRIEQVRFQPSQPSPVTQPA</sequence>
<feature type="transmembrane region" description="Helical" evidence="3">
    <location>
        <begin position="7"/>
        <end position="28"/>
    </location>
</feature>
<dbReference type="NCBIfam" id="TIGR00254">
    <property type="entry name" value="GGDEF"/>
    <property type="match status" value="1"/>
</dbReference>